<dbReference type="Proteomes" id="UP000308768">
    <property type="component" value="Unassembled WGS sequence"/>
</dbReference>
<dbReference type="EMBL" id="NAJN01000020">
    <property type="protein sequence ID" value="TKA81594.1"/>
    <property type="molecule type" value="Genomic_DNA"/>
</dbReference>
<evidence type="ECO:0000256" key="1">
    <source>
        <dbReference type="SAM" id="Phobius"/>
    </source>
</evidence>
<comment type="caution">
    <text evidence="2">The sequence shown here is derived from an EMBL/GenBank/DDBJ whole genome shotgun (WGS) entry which is preliminary data.</text>
</comment>
<sequence length="332" mass="35610">MVSRKEMAQEVSVTNGATSAPLPASKLPAVLRFPLLAILSLSASYFGTSLAVGITGYELASVSRSLNEPWQIGAVLGWKVFELAVGWFGRYDYQDVAALMTLSHLPFHYLLATCYGVSHTTSIIALAIDVLSNVIPFALLCPRSQIHNANAPKAAVPNRAVIHNYGVTASSALLGAAVYAVTVYAAYYSYLPVYLIVHFDGLRSLARVHDATATTLLLPFLPLGWAASHFLFSASAGASHKNLRDIRREAFNPATATLGETVAHNLWGHSKRSKVLINRTVTLMLFSAANIWFRTFVTVEGTDAPGAAGWASVWAAAAALTGVAYEWLGRAT</sequence>
<keyword evidence="1" id="KW-0812">Transmembrane</keyword>
<feature type="transmembrane region" description="Helical" evidence="1">
    <location>
        <begin position="307"/>
        <end position="328"/>
    </location>
</feature>
<gene>
    <name evidence="2" type="ORF">B0A49_00366</name>
</gene>
<evidence type="ECO:0000313" key="2">
    <source>
        <dbReference type="EMBL" id="TKA81594.1"/>
    </source>
</evidence>
<dbReference type="AlphaFoldDB" id="A0A4U0XV17"/>
<protein>
    <submittedName>
        <fullName evidence="2">Uncharacterized protein</fullName>
    </submittedName>
</protein>
<feature type="transmembrane region" description="Helical" evidence="1">
    <location>
        <begin position="216"/>
        <end position="238"/>
    </location>
</feature>
<evidence type="ECO:0000313" key="3">
    <source>
        <dbReference type="Proteomes" id="UP000308768"/>
    </source>
</evidence>
<accession>A0A4U0XV17</accession>
<feature type="transmembrane region" description="Helical" evidence="1">
    <location>
        <begin position="276"/>
        <end position="295"/>
    </location>
</feature>
<keyword evidence="3" id="KW-1185">Reference proteome</keyword>
<keyword evidence="1" id="KW-0472">Membrane</keyword>
<feature type="transmembrane region" description="Helical" evidence="1">
    <location>
        <begin position="162"/>
        <end position="187"/>
    </location>
</feature>
<dbReference type="OrthoDB" id="5394254at2759"/>
<keyword evidence="1" id="KW-1133">Transmembrane helix</keyword>
<organism evidence="2 3">
    <name type="scientific">Cryomyces minteri</name>
    <dbReference type="NCBI Taxonomy" id="331657"/>
    <lineage>
        <taxon>Eukaryota</taxon>
        <taxon>Fungi</taxon>
        <taxon>Dikarya</taxon>
        <taxon>Ascomycota</taxon>
        <taxon>Pezizomycotina</taxon>
        <taxon>Dothideomycetes</taxon>
        <taxon>Dothideomycetes incertae sedis</taxon>
        <taxon>Cryomyces</taxon>
    </lineage>
</organism>
<feature type="transmembrane region" description="Helical" evidence="1">
    <location>
        <begin position="35"/>
        <end position="57"/>
    </location>
</feature>
<reference evidence="2 3" key="1">
    <citation type="submission" date="2017-03" db="EMBL/GenBank/DDBJ databases">
        <title>Genomes of endolithic fungi from Antarctica.</title>
        <authorList>
            <person name="Coleine C."/>
            <person name="Masonjones S."/>
            <person name="Stajich J.E."/>
        </authorList>
    </citation>
    <scope>NUCLEOTIDE SEQUENCE [LARGE SCALE GENOMIC DNA]</scope>
    <source>
        <strain evidence="2 3">CCFEE 5187</strain>
    </source>
</reference>
<proteinExistence type="predicted"/>
<name>A0A4U0XV17_9PEZI</name>
<feature type="transmembrane region" description="Helical" evidence="1">
    <location>
        <begin position="96"/>
        <end position="118"/>
    </location>
</feature>